<dbReference type="GO" id="GO:0006935">
    <property type="term" value="P:chemotaxis"/>
    <property type="evidence" value="ECO:0007669"/>
    <property type="project" value="UniProtKB-KW"/>
</dbReference>
<dbReference type="PANTHER" id="PTHR43531:SF11">
    <property type="entry name" value="METHYL-ACCEPTING CHEMOTAXIS PROTEIN 3"/>
    <property type="match status" value="1"/>
</dbReference>
<proteinExistence type="inferred from homology"/>
<organism evidence="3 4">
    <name type="scientific">Rhizobium sullae</name>
    <name type="common">Rhizobium hedysari</name>
    <dbReference type="NCBI Taxonomy" id="50338"/>
    <lineage>
        <taxon>Bacteria</taxon>
        <taxon>Pseudomonadati</taxon>
        <taxon>Pseudomonadota</taxon>
        <taxon>Alphaproteobacteria</taxon>
        <taxon>Hyphomicrobiales</taxon>
        <taxon>Rhizobiaceae</taxon>
        <taxon>Rhizobium/Agrobacterium group</taxon>
        <taxon>Rhizobium</taxon>
    </lineage>
</organism>
<evidence type="ECO:0000313" key="3">
    <source>
        <dbReference type="EMBL" id="TCU12809.1"/>
    </source>
</evidence>
<dbReference type="AlphaFoldDB" id="A0A4R3PX42"/>
<evidence type="ECO:0000256" key="1">
    <source>
        <dbReference type="ARBA" id="ARBA00022500"/>
    </source>
</evidence>
<comment type="similarity">
    <text evidence="2">Belongs to the methyl-accepting chemotaxis (MCP) protein family.</text>
</comment>
<evidence type="ECO:0000313" key="4">
    <source>
        <dbReference type="Proteomes" id="UP000294576"/>
    </source>
</evidence>
<keyword evidence="1" id="KW-0145">Chemotaxis</keyword>
<dbReference type="PANTHER" id="PTHR43531">
    <property type="entry name" value="PROTEIN ICFG"/>
    <property type="match status" value="1"/>
</dbReference>
<protein>
    <submittedName>
        <fullName evidence="3">Methyl-accepting chemotaxis protein (MCP) signaling protein</fullName>
    </submittedName>
</protein>
<dbReference type="SUPFAM" id="SSF58104">
    <property type="entry name" value="Methyl-accepting chemotaxis protein (MCP) signaling domain"/>
    <property type="match status" value="1"/>
</dbReference>
<evidence type="ECO:0000256" key="2">
    <source>
        <dbReference type="ARBA" id="ARBA00029447"/>
    </source>
</evidence>
<name>A0A4R3PX42_RHISU</name>
<accession>A0A4R3PX42</accession>
<dbReference type="EMBL" id="SMBH01000014">
    <property type="protein sequence ID" value="TCU12809.1"/>
    <property type="molecule type" value="Genomic_DNA"/>
</dbReference>
<dbReference type="Proteomes" id="UP000294576">
    <property type="component" value="Unassembled WGS sequence"/>
</dbReference>
<comment type="caution">
    <text evidence="3">The sequence shown here is derived from an EMBL/GenBank/DDBJ whole genome shotgun (WGS) entry which is preliminary data.</text>
</comment>
<dbReference type="InterPro" id="IPR051310">
    <property type="entry name" value="MCP_chemotaxis"/>
</dbReference>
<reference evidence="3 4" key="1">
    <citation type="submission" date="2019-03" db="EMBL/GenBank/DDBJ databases">
        <title>Genomic Encyclopedia of Type Strains, Phase IV (KMG-V): Genome sequencing to study the core and pangenomes of soil and plant-associated prokaryotes.</title>
        <authorList>
            <person name="Whitman W."/>
        </authorList>
    </citation>
    <scope>NUCLEOTIDE SEQUENCE [LARGE SCALE GENOMIC DNA]</scope>
    <source>
        <strain evidence="3 4">Hc14</strain>
    </source>
</reference>
<gene>
    <name evidence="3" type="ORF">EV132_11410</name>
</gene>
<sequence>MHFIDRLLQGRRIVTKALLFVVPLVAEISAATSEQSTGIQEVSRAVHDVELITQQNAAMVEENNAAIHGLCQRVDMLSEKIERFRTRGPGARWSLVGGRAGRPDKIATGRIGTRGYPAARFCLLQAAQETGGCGGAVLRSGCRT</sequence>
<dbReference type="Gene3D" id="1.10.287.950">
    <property type="entry name" value="Methyl-accepting chemotaxis protein"/>
    <property type="match status" value="1"/>
</dbReference>